<evidence type="ECO:0000256" key="3">
    <source>
        <dbReference type="HAMAP-Rule" id="MF_03054"/>
    </source>
</evidence>
<dbReference type="Proteomes" id="UP000242875">
    <property type="component" value="Unassembled WGS sequence"/>
</dbReference>
<proteinExistence type="inferred from homology"/>
<organism evidence="4 5">
    <name type="scientific">Bifiguratus adelaidae</name>
    <dbReference type="NCBI Taxonomy" id="1938954"/>
    <lineage>
        <taxon>Eukaryota</taxon>
        <taxon>Fungi</taxon>
        <taxon>Fungi incertae sedis</taxon>
        <taxon>Mucoromycota</taxon>
        <taxon>Mucoromycotina</taxon>
        <taxon>Endogonomycetes</taxon>
        <taxon>Endogonales</taxon>
        <taxon>Endogonales incertae sedis</taxon>
        <taxon>Bifiguratus</taxon>
    </lineage>
</organism>
<keyword evidence="2 3" id="KW-0819">tRNA processing</keyword>
<dbReference type="Gene3D" id="3.40.50.620">
    <property type="entry name" value="HUPs"/>
    <property type="match status" value="1"/>
</dbReference>
<dbReference type="GO" id="GO:0016779">
    <property type="term" value="F:nucleotidyltransferase activity"/>
    <property type="evidence" value="ECO:0007669"/>
    <property type="project" value="UniProtKB-UniRule"/>
</dbReference>
<reference evidence="4 5" key="1">
    <citation type="journal article" date="2017" name="Mycologia">
        <title>Bifiguratus adelaidae, gen. et sp. nov., a new member of Mucoromycotina in endophytic and soil-dwelling habitats.</title>
        <authorList>
            <person name="Torres-Cruz T.J."/>
            <person name="Billingsley Tobias T.L."/>
            <person name="Almatruk M."/>
            <person name="Hesse C."/>
            <person name="Kuske C.R."/>
            <person name="Desiro A."/>
            <person name="Benucci G.M."/>
            <person name="Bonito G."/>
            <person name="Stajich J.E."/>
            <person name="Dunlap C."/>
            <person name="Arnold A.E."/>
            <person name="Porras-Alfaro A."/>
        </authorList>
    </citation>
    <scope>NUCLEOTIDE SEQUENCE [LARGE SCALE GENOMIC DNA]</scope>
    <source>
        <strain evidence="4 5">AZ0501</strain>
    </source>
</reference>
<dbReference type="EMBL" id="MVBO01000179">
    <property type="protein sequence ID" value="OZJ02183.1"/>
    <property type="molecule type" value="Genomic_DNA"/>
</dbReference>
<sequence length="416" mass="45719">MSDVDSGPLRAPKPKAGTCIKCKTRPSTVVLRHVQYCKDCFLFATTGKFRSAFGKSAISNTTGHKAMVAFSGGPSSRALLHLMKGFQHVGSHQSGQKRLFDELVICHIDETAAFNGSSTLDMARVVVDTEYPDFTFHGQLIEDIYEDEALSSIDKKEKLRQLFAQAGSLTAKEDLLWHIKMHLLVKAAQKLGCTRLILGDSATRIAIKVISFTAKGRGYSLPLEIGGDIHGLYPNLVILRPLKDMLAKEIAIYDHSQGLLNSLVPATNFSTMAPPTASIDRATEEFIVGLDRDFPSTVSTIVRTASKLKLASSMNGQSRCALCHMPIQSGSKDWKQRITVQSTQCTRDSAPGTLTVPENILCYACQTDLSESEGWSRLADDASPSTQLEEFRSLGYPTLLTQDDMHQRIKDFLLDD</sequence>
<dbReference type="InterPro" id="IPR019407">
    <property type="entry name" value="CTU2"/>
</dbReference>
<gene>
    <name evidence="3" type="primary">NCS2</name>
    <name evidence="3" type="synonym">CTU2</name>
    <name evidence="4" type="ORF">BZG36_04321</name>
</gene>
<dbReference type="UniPathway" id="UPA00988"/>
<evidence type="ECO:0000256" key="2">
    <source>
        <dbReference type="ARBA" id="ARBA00022694"/>
    </source>
</evidence>
<dbReference type="Pfam" id="PF10288">
    <property type="entry name" value="CTU2"/>
    <property type="match status" value="1"/>
</dbReference>
<keyword evidence="5" id="KW-1185">Reference proteome</keyword>
<comment type="caution">
    <text evidence="4">The sequence shown here is derived from an EMBL/GenBank/DDBJ whole genome shotgun (WGS) entry which is preliminary data.</text>
</comment>
<evidence type="ECO:0000256" key="1">
    <source>
        <dbReference type="ARBA" id="ARBA00022490"/>
    </source>
</evidence>
<comment type="function">
    <text evidence="3">Plays a central role in 2-thiolation of mcm(5)S(2)U at tRNA wobble positions of tRNA(Lys), tRNA(Glu) and tRNA(Gln). May act by forming a heterodimer with NCS6 that ligates sulfur from thiocarboxylated URM1 onto the uridine of tRNAs at wobble position. Prior mcm(5) tRNA modification by the elongator complex is required for 2-thiolation. May also be involved in protein urmylation.</text>
</comment>
<dbReference type="GO" id="GO:0002143">
    <property type="term" value="P:tRNA wobble position uridine thiolation"/>
    <property type="evidence" value="ECO:0007669"/>
    <property type="project" value="TreeGrafter"/>
</dbReference>
<dbReference type="SUPFAM" id="SSF52402">
    <property type="entry name" value="Adenine nucleotide alpha hydrolases-like"/>
    <property type="match status" value="1"/>
</dbReference>
<dbReference type="HAMAP" id="MF_03054">
    <property type="entry name" value="CTU2"/>
    <property type="match status" value="1"/>
</dbReference>
<comment type="subcellular location">
    <subcellularLocation>
        <location evidence="3">Cytoplasm</location>
    </subcellularLocation>
</comment>
<evidence type="ECO:0000313" key="5">
    <source>
        <dbReference type="Proteomes" id="UP000242875"/>
    </source>
</evidence>
<dbReference type="GO" id="GO:0032447">
    <property type="term" value="P:protein urmylation"/>
    <property type="evidence" value="ECO:0007669"/>
    <property type="project" value="UniProtKB-UniRule"/>
</dbReference>
<name>A0A261XV27_9FUNG</name>
<comment type="similarity">
    <text evidence="3">Belongs to the CTU2/NCS2 family.</text>
</comment>
<dbReference type="InterPro" id="IPR014729">
    <property type="entry name" value="Rossmann-like_a/b/a_fold"/>
</dbReference>
<keyword evidence="1 3" id="KW-0963">Cytoplasm</keyword>
<dbReference type="AlphaFoldDB" id="A0A261XV27"/>
<dbReference type="GO" id="GO:0000049">
    <property type="term" value="F:tRNA binding"/>
    <property type="evidence" value="ECO:0007669"/>
    <property type="project" value="InterPro"/>
</dbReference>
<dbReference type="PANTHER" id="PTHR20882">
    <property type="entry name" value="CYTOPLASMIC TRNA 2-THIOLATION PROTEIN 2"/>
    <property type="match status" value="1"/>
</dbReference>
<dbReference type="PANTHER" id="PTHR20882:SF14">
    <property type="entry name" value="CYTOPLASMIC TRNA 2-THIOLATION PROTEIN 2"/>
    <property type="match status" value="1"/>
</dbReference>
<protein>
    <recommendedName>
        <fullName evidence="3">Cytoplasmic tRNA 2-thiolation protein 2</fullName>
    </recommendedName>
</protein>
<evidence type="ECO:0000313" key="4">
    <source>
        <dbReference type="EMBL" id="OZJ02183.1"/>
    </source>
</evidence>
<comment type="pathway">
    <text evidence="3">tRNA modification; 5-methoxycarbonylmethyl-2-thiouridine-tRNA biosynthesis.</text>
</comment>
<dbReference type="OrthoDB" id="25129at2759"/>
<dbReference type="GO" id="GO:0016783">
    <property type="term" value="F:sulfurtransferase activity"/>
    <property type="evidence" value="ECO:0007669"/>
    <property type="project" value="TreeGrafter"/>
</dbReference>
<accession>A0A261XV27</accession>
<dbReference type="GO" id="GO:0005829">
    <property type="term" value="C:cytosol"/>
    <property type="evidence" value="ECO:0007669"/>
    <property type="project" value="TreeGrafter"/>
</dbReference>